<sequence length="64" mass="7306">MKVVVDVGCGHQTCKDCFVAYMEASFEQNSFIILPPHGYTLSCPVYGCRGIFPVFRMLIFRLLR</sequence>
<gene>
    <name evidence="2" type="ORF">ASIM_LOCUS7367</name>
</gene>
<evidence type="ECO:0000313" key="2">
    <source>
        <dbReference type="EMBL" id="VDK29035.1"/>
    </source>
</evidence>
<dbReference type="Proteomes" id="UP000267096">
    <property type="component" value="Unassembled WGS sequence"/>
</dbReference>
<name>A0A0M3JIY5_ANISI</name>
<dbReference type="AlphaFoldDB" id="A0A0M3JIY5"/>
<evidence type="ECO:0000313" key="3">
    <source>
        <dbReference type="Proteomes" id="UP000267096"/>
    </source>
</evidence>
<reference evidence="2 3" key="2">
    <citation type="submission" date="2018-11" db="EMBL/GenBank/DDBJ databases">
        <authorList>
            <consortium name="Pathogen Informatics"/>
        </authorList>
    </citation>
    <scope>NUCLEOTIDE SEQUENCE [LARGE SCALE GENOMIC DNA]</scope>
</reference>
<keyword evidence="3" id="KW-1185">Reference proteome</keyword>
<accession>A0A0M3JIY5</accession>
<feature type="domain" description="RING/Ubox-like zinc-binding" evidence="1">
    <location>
        <begin position="5"/>
        <end position="62"/>
    </location>
</feature>
<reference evidence="4" key="1">
    <citation type="submission" date="2017-02" db="UniProtKB">
        <authorList>
            <consortium name="WormBaseParasite"/>
        </authorList>
    </citation>
    <scope>IDENTIFICATION</scope>
</reference>
<dbReference type="WBParaSite" id="ASIM_0000760101-mRNA-1">
    <property type="protein sequence ID" value="ASIM_0000760101-mRNA-1"/>
    <property type="gene ID" value="ASIM_0000760101"/>
</dbReference>
<dbReference type="InterPro" id="IPR041170">
    <property type="entry name" value="Znf-RING_14"/>
</dbReference>
<dbReference type="SUPFAM" id="SSF57850">
    <property type="entry name" value="RING/U-box"/>
    <property type="match status" value="1"/>
</dbReference>
<evidence type="ECO:0000313" key="4">
    <source>
        <dbReference type="WBParaSite" id="ASIM_0000760101-mRNA-1"/>
    </source>
</evidence>
<proteinExistence type="predicted"/>
<dbReference type="InterPro" id="IPR013083">
    <property type="entry name" value="Znf_RING/FYVE/PHD"/>
</dbReference>
<protein>
    <submittedName>
        <fullName evidence="4">Zf-RING_14 domain-containing protein</fullName>
    </submittedName>
</protein>
<dbReference type="OrthoDB" id="1431934at2759"/>
<organism evidence="4">
    <name type="scientific">Anisakis simplex</name>
    <name type="common">Herring worm</name>
    <dbReference type="NCBI Taxonomy" id="6269"/>
    <lineage>
        <taxon>Eukaryota</taxon>
        <taxon>Metazoa</taxon>
        <taxon>Ecdysozoa</taxon>
        <taxon>Nematoda</taxon>
        <taxon>Chromadorea</taxon>
        <taxon>Rhabditida</taxon>
        <taxon>Spirurina</taxon>
        <taxon>Ascaridomorpha</taxon>
        <taxon>Ascaridoidea</taxon>
        <taxon>Anisakidae</taxon>
        <taxon>Anisakis</taxon>
        <taxon>Anisakis simplex complex</taxon>
    </lineage>
</organism>
<dbReference type="Gene3D" id="3.30.40.10">
    <property type="entry name" value="Zinc/RING finger domain, C3HC4 (zinc finger)"/>
    <property type="match status" value="1"/>
</dbReference>
<dbReference type="EMBL" id="UYRR01017671">
    <property type="protein sequence ID" value="VDK29035.1"/>
    <property type="molecule type" value="Genomic_DNA"/>
</dbReference>
<dbReference type="Pfam" id="PF17978">
    <property type="entry name" value="zf-RING_14"/>
    <property type="match status" value="1"/>
</dbReference>
<evidence type="ECO:0000259" key="1">
    <source>
        <dbReference type="Pfam" id="PF17978"/>
    </source>
</evidence>